<feature type="transmembrane region" description="Helical" evidence="2">
    <location>
        <begin position="50"/>
        <end position="68"/>
    </location>
</feature>
<feature type="region of interest" description="Disordered" evidence="1">
    <location>
        <begin position="79"/>
        <end position="99"/>
    </location>
</feature>
<organism evidence="3 4">
    <name type="scientific">Streptomyces griseus subsp. griseus (strain JCM 4626 / CBS 651.72 / NBRC 13350 / KCC S-0626 / ISP 5235)</name>
    <dbReference type="NCBI Taxonomy" id="455632"/>
    <lineage>
        <taxon>Bacteria</taxon>
        <taxon>Bacillati</taxon>
        <taxon>Actinomycetota</taxon>
        <taxon>Actinomycetes</taxon>
        <taxon>Kitasatosporales</taxon>
        <taxon>Streptomycetaceae</taxon>
        <taxon>Streptomyces</taxon>
    </lineage>
</organism>
<proteinExistence type="predicted"/>
<feature type="transmembrane region" description="Helical" evidence="2">
    <location>
        <begin position="21"/>
        <end position="44"/>
    </location>
</feature>
<evidence type="ECO:0000313" key="3">
    <source>
        <dbReference type="EMBL" id="BAG19668.1"/>
    </source>
</evidence>
<dbReference type="EMBL" id="AP009493">
    <property type="protein sequence ID" value="BAG19668.1"/>
    <property type="molecule type" value="Genomic_DNA"/>
</dbReference>
<evidence type="ECO:0000256" key="2">
    <source>
        <dbReference type="SAM" id="Phobius"/>
    </source>
</evidence>
<dbReference type="AlphaFoldDB" id="B1W412"/>
<keyword evidence="2" id="KW-1133">Transmembrane helix</keyword>
<evidence type="ECO:0000256" key="1">
    <source>
        <dbReference type="SAM" id="MobiDB-lite"/>
    </source>
</evidence>
<dbReference type="HOGENOM" id="CLU_2318885_0_0_11"/>
<keyword evidence="2" id="KW-0472">Membrane</keyword>
<name>B1W412_STRGG</name>
<dbReference type="eggNOG" id="ENOG5031XEY">
    <property type="taxonomic scope" value="Bacteria"/>
</dbReference>
<sequence>MRKQARKQGRNAVTRRPATAAGIEVAVVRALAAAVYAAALGTSVLAGPRMLVLFLPAMIGSVVAVRLVRRGATAAEAARRSRAACDNRVRDQGAGGRRP</sequence>
<gene>
    <name evidence="3" type="ordered locus">SGR_2839</name>
</gene>
<reference evidence="4" key="1">
    <citation type="journal article" date="2008" name="J. Bacteriol.">
        <title>Genome sequence of the streptomycin-producing microorganism Streptomyces griseus IFO 13350.</title>
        <authorList>
            <person name="Ohnishi Y."/>
            <person name="Ishikawa J."/>
            <person name="Hara H."/>
            <person name="Suzuki H."/>
            <person name="Ikenoya M."/>
            <person name="Ikeda H."/>
            <person name="Yamashita A."/>
            <person name="Hattori M."/>
            <person name="Horinouchi S."/>
        </authorList>
    </citation>
    <scope>NUCLEOTIDE SEQUENCE [LARGE SCALE GENOMIC DNA]</scope>
    <source>
        <strain evidence="4">JCM 4626 / NBRC 13350</strain>
    </source>
</reference>
<accession>B1W412</accession>
<protein>
    <submittedName>
        <fullName evidence="3">Uncharacterized protein</fullName>
    </submittedName>
</protein>
<keyword evidence="2" id="KW-0812">Transmembrane</keyword>
<evidence type="ECO:0000313" key="4">
    <source>
        <dbReference type="Proteomes" id="UP000001685"/>
    </source>
</evidence>
<feature type="compositionally biased region" description="Basic and acidic residues" evidence="1">
    <location>
        <begin position="79"/>
        <end position="91"/>
    </location>
</feature>
<dbReference type="Proteomes" id="UP000001685">
    <property type="component" value="Chromosome"/>
</dbReference>
<dbReference type="KEGG" id="sgr:SGR_2839"/>